<dbReference type="KEGG" id="samy:DB32_006857"/>
<accession>A0A0F6W823</accession>
<sequence>MATIEGVGSFERREVERDRTELDRIEDAELARHPARARLVRGARMVGVALIAAMAGYVAGRIHGAIAVGAVESQLERAQAEHARALGVAEQHAGDASARAARAEQHVQLLEAAQRIGIARRALDARNFGIAEEALRDAERRLRPLEQRVEGLSPIVASIAGTRVVVAEDLATQRAELDALADRLDALLGSIEERAG</sequence>
<evidence type="ECO:0000313" key="2">
    <source>
        <dbReference type="Proteomes" id="UP000034883"/>
    </source>
</evidence>
<gene>
    <name evidence="1" type="ORF">DB32_006857</name>
</gene>
<dbReference type="STRING" id="927083.DB32_006857"/>
<dbReference type="AlphaFoldDB" id="A0A0F6W823"/>
<proteinExistence type="predicted"/>
<evidence type="ECO:0000313" key="1">
    <source>
        <dbReference type="EMBL" id="AKF09708.1"/>
    </source>
</evidence>
<keyword evidence="2" id="KW-1185">Reference proteome</keyword>
<reference evidence="1 2" key="1">
    <citation type="submission" date="2015-03" db="EMBL/GenBank/DDBJ databases">
        <title>Genome assembly of Sandaracinus amylolyticus DSM 53668.</title>
        <authorList>
            <person name="Sharma G."/>
            <person name="Subramanian S."/>
        </authorList>
    </citation>
    <scope>NUCLEOTIDE SEQUENCE [LARGE SCALE GENOMIC DNA]</scope>
    <source>
        <strain evidence="1 2">DSM 53668</strain>
    </source>
</reference>
<dbReference type="Proteomes" id="UP000034883">
    <property type="component" value="Chromosome"/>
</dbReference>
<name>A0A0F6W823_9BACT</name>
<dbReference type="EMBL" id="CP011125">
    <property type="protein sequence ID" value="AKF09708.1"/>
    <property type="molecule type" value="Genomic_DNA"/>
</dbReference>
<dbReference type="SUPFAM" id="SSF57997">
    <property type="entry name" value="Tropomyosin"/>
    <property type="match status" value="1"/>
</dbReference>
<protein>
    <submittedName>
        <fullName evidence="1">Uncharacterized protein</fullName>
    </submittedName>
</protein>
<dbReference type="RefSeq" id="WP_053236734.1">
    <property type="nucleotide sequence ID" value="NZ_CP011125.1"/>
</dbReference>
<organism evidence="1 2">
    <name type="scientific">Sandaracinus amylolyticus</name>
    <dbReference type="NCBI Taxonomy" id="927083"/>
    <lineage>
        <taxon>Bacteria</taxon>
        <taxon>Pseudomonadati</taxon>
        <taxon>Myxococcota</taxon>
        <taxon>Polyangia</taxon>
        <taxon>Polyangiales</taxon>
        <taxon>Sandaracinaceae</taxon>
        <taxon>Sandaracinus</taxon>
    </lineage>
</organism>